<name>A0ABR1YMS8_9PEZI</name>
<comment type="similarity">
    <text evidence="1">Belongs to the CWC16 family.</text>
</comment>
<feature type="region of interest" description="Disordered" evidence="2">
    <location>
        <begin position="237"/>
        <end position="277"/>
    </location>
</feature>
<evidence type="ECO:0000313" key="3">
    <source>
        <dbReference type="EMBL" id="KAK8233811.1"/>
    </source>
</evidence>
<evidence type="ECO:0000256" key="1">
    <source>
        <dbReference type="ARBA" id="ARBA00005595"/>
    </source>
</evidence>
<evidence type="ECO:0000313" key="4">
    <source>
        <dbReference type="Proteomes" id="UP001492380"/>
    </source>
</evidence>
<dbReference type="PANTHER" id="PTHR12111:SF2">
    <property type="entry name" value="SPLICING FACTOR YJU2B-RELATED"/>
    <property type="match status" value="1"/>
</dbReference>
<dbReference type="PANTHER" id="PTHR12111">
    <property type="entry name" value="SPLICING FACTOR YJU2"/>
    <property type="match status" value="1"/>
</dbReference>
<protein>
    <submittedName>
        <fullName evidence="3">CWC16 protein</fullName>
    </submittedName>
</protein>
<accession>A0ABR1YMS8</accession>
<comment type="caution">
    <text evidence="3">The sequence shown here is derived from an EMBL/GenBank/DDBJ whole genome shotgun (WGS) entry which is preliminary data.</text>
</comment>
<proteinExistence type="inferred from homology"/>
<gene>
    <name evidence="3" type="ORF">HDK90DRAFT_487675</name>
</gene>
<dbReference type="InterPro" id="IPR007590">
    <property type="entry name" value="Saf4/Yju2"/>
</dbReference>
<sequence>MQGFNMGRYYAPSTSSPPRFNTSSHPLGQRARKIDQGILTVRFEMPFAIWCTTCVPENIIGQGVRFNAEKKRVGKYHSTPIWEFRMRHTACGGIIAIRTDPQNSEYVVTEGARRRDTGSRELYQQDVQDGTFEIVTAEEKEQRRQDAFAAFEGKKVEAEQSKAEGQRIAELRAWREKDWADPYAANKRLRRPFRQERKEREKEDKVKEGLQDKYGLGFDIADGEEEDTQRAKMIEFGHEEEESDVLGMAKKPLFDTTSRQPPRPKAPGTTKAAHQVELSRKSLQQTLEQNTRVALDPFLSDKRRSNAHVISGIKRRRADAQGLPTNDSQSREQSSGPKAVGEKKMASLVDYASDDD</sequence>
<dbReference type="EMBL" id="JBBWRZ010000006">
    <property type="protein sequence ID" value="KAK8233811.1"/>
    <property type="molecule type" value="Genomic_DNA"/>
</dbReference>
<dbReference type="Proteomes" id="UP001492380">
    <property type="component" value="Unassembled WGS sequence"/>
</dbReference>
<feature type="compositionally biased region" description="Polar residues" evidence="2">
    <location>
        <begin position="323"/>
        <end position="336"/>
    </location>
</feature>
<evidence type="ECO:0000256" key="2">
    <source>
        <dbReference type="SAM" id="MobiDB-lite"/>
    </source>
</evidence>
<reference evidence="3 4" key="1">
    <citation type="submission" date="2024-04" db="EMBL/GenBank/DDBJ databases">
        <title>Phyllosticta paracitricarpa is synonymous to the EU quarantine fungus P. citricarpa based on phylogenomic analyses.</title>
        <authorList>
            <consortium name="Lawrence Berkeley National Laboratory"/>
            <person name="Van Ingen-Buijs V.A."/>
            <person name="Van Westerhoven A.C."/>
            <person name="Haridas S."/>
            <person name="Skiadas P."/>
            <person name="Martin F."/>
            <person name="Groenewald J.Z."/>
            <person name="Crous P.W."/>
            <person name="Seidl M.F."/>
        </authorList>
    </citation>
    <scope>NUCLEOTIDE SEQUENCE [LARGE SCALE GENOMIC DNA]</scope>
    <source>
        <strain evidence="3 4">CBS 123374</strain>
    </source>
</reference>
<dbReference type="Pfam" id="PF04502">
    <property type="entry name" value="Saf4_Yju2"/>
    <property type="match status" value="1"/>
</dbReference>
<feature type="region of interest" description="Disordered" evidence="2">
    <location>
        <begin position="298"/>
        <end position="356"/>
    </location>
</feature>
<organism evidence="3 4">
    <name type="scientific">Phyllosticta capitalensis</name>
    <dbReference type="NCBI Taxonomy" id="121624"/>
    <lineage>
        <taxon>Eukaryota</taxon>
        <taxon>Fungi</taxon>
        <taxon>Dikarya</taxon>
        <taxon>Ascomycota</taxon>
        <taxon>Pezizomycotina</taxon>
        <taxon>Dothideomycetes</taxon>
        <taxon>Dothideomycetes incertae sedis</taxon>
        <taxon>Botryosphaeriales</taxon>
        <taxon>Phyllostictaceae</taxon>
        <taxon>Phyllosticta</taxon>
    </lineage>
</organism>
<keyword evidence="4" id="KW-1185">Reference proteome</keyword>